<gene>
    <name evidence="1" type="ORF">AAEO56_01090</name>
</gene>
<accession>A0ABU9HRR0</accession>
<comment type="caution">
    <text evidence="1">The sequence shown here is derived from an EMBL/GenBank/DDBJ whole genome shotgun (WGS) entry which is preliminary data.</text>
</comment>
<evidence type="ECO:0000313" key="1">
    <source>
        <dbReference type="EMBL" id="MEL1242840.1"/>
    </source>
</evidence>
<keyword evidence="2" id="KW-1185">Reference proteome</keyword>
<proteinExistence type="predicted"/>
<name>A0ABU9HRR0_9FLAO</name>
<dbReference type="RefSeq" id="WP_341695165.1">
    <property type="nucleotide sequence ID" value="NZ_JBBYHR010000001.1"/>
</dbReference>
<dbReference type="EMBL" id="JBBYHR010000001">
    <property type="protein sequence ID" value="MEL1242840.1"/>
    <property type="molecule type" value="Genomic_DNA"/>
</dbReference>
<evidence type="ECO:0000313" key="2">
    <source>
        <dbReference type="Proteomes" id="UP001464555"/>
    </source>
</evidence>
<organism evidence="1 2">
    <name type="scientific">Flavobacterium arundinis</name>
    <dbReference type="NCBI Taxonomy" id="3139143"/>
    <lineage>
        <taxon>Bacteria</taxon>
        <taxon>Pseudomonadati</taxon>
        <taxon>Bacteroidota</taxon>
        <taxon>Flavobacteriia</taxon>
        <taxon>Flavobacteriales</taxon>
        <taxon>Flavobacteriaceae</taxon>
        <taxon>Flavobacterium</taxon>
    </lineage>
</organism>
<sequence>MHRIFIEFQLSRDCTEQDLSIILSLCEELLPPPKKAYITQTKKVKEIGINSFNDKEVFKAFSRNKYGIEYECGTIQHGVLINASTSGGVFKFLLEQGDEYKIAKEMALKLTNNVDLKKLEVAPVNFRSFDRKYAKEKRTTDFPGLYWLQYYDAEEFKKQGGKAIFDNPYIDAQLIKDGIFIEVGKSPYDFQTPEGETLMINANAAMPTPIK</sequence>
<dbReference type="Proteomes" id="UP001464555">
    <property type="component" value="Unassembled WGS sequence"/>
</dbReference>
<reference evidence="1 2" key="1">
    <citation type="submission" date="2024-04" db="EMBL/GenBank/DDBJ databases">
        <title>Flavobacterium sp. DGU11 16S ribosomal RNA gene Genome sequencing and assembly.</title>
        <authorList>
            <person name="Park S."/>
        </authorList>
    </citation>
    <scope>NUCLEOTIDE SEQUENCE [LARGE SCALE GENOMIC DNA]</scope>
    <source>
        <strain evidence="1 2">DGU11</strain>
    </source>
</reference>
<protein>
    <submittedName>
        <fullName evidence="1">Uncharacterized protein</fullName>
    </submittedName>
</protein>